<feature type="domain" description="FtsK" evidence="11">
    <location>
        <begin position="736"/>
        <end position="926"/>
    </location>
</feature>
<dbReference type="GO" id="GO:0005524">
    <property type="term" value="F:ATP binding"/>
    <property type="evidence" value="ECO:0007669"/>
    <property type="project" value="UniProtKB-UniRule"/>
</dbReference>
<feature type="domain" description="FtsK" evidence="11">
    <location>
        <begin position="1023"/>
        <end position="1206"/>
    </location>
</feature>
<evidence type="ECO:0000256" key="5">
    <source>
        <dbReference type="ARBA" id="ARBA00022741"/>
    </source>
</evidence>
<proteinExistence type="predicted"/>
<feature type="domain" description="FtsK" evidence="11">
    <location>
        <begin position="410"/>
        <end position="607"/>
    </location>
</feature>
<accession>A0A132PV25</accession>
<evidence type="ECO:0000256" key="10">
    <source>
        <dbReference type="SAM" id="Phobius"/>
    </source>
</evidence>
<dbReference type="PATRIC" id="fig|59750.3.peg.184"/>
<keyword evidence="13" id="KW-1185">Reference proteome</keyword>
<dbReference type="InterPro" id="IPR050206">
    <property type="entry name" value="FtsK/SpoIIIE/SftA"/>
</dbReference>
<dbReference type="Pfam" id="PF01580">
    <property type="entry name" value="FtsK_SpoIIIE"/>
    <property type="match status" value="3"/>
</dbReference>
<organism evidence="12 13">
    <name type="scientific">Mycolicibacterium wolinskyi</name>
    <dbReference type="NCBI Taxonomy" id="59750"/>
    <lineage>
        <taxon>Bacteria</taxon>
        <taxon>Bacillati</taxon>
        <taxon>Actinomycetota</taxon>
        <taxon>Actinomycetes</taxon>
        <taxon>Mycobacteriales</taxon>
        <taxon>Mycobacteriaceae</taxon>
        <taxon>Mycolicibacterium</taxon>
    </lineage>
</organism>
<dbReference type="Proteomes" id="UP000070612">
    <property type="component" value="Unassembled WGS sequence"/>
</dbReference>
<dbReference type="AlphaFoldDB" id="A0A132PV25"/>
<dbReference type="PANTHER" id="PTHR22683">
    <property type="entry name" value="SPORULATION PROTEIN RELATED"/>
    <property type="match status" value="1"/>
</dbReference>
<feature type="transmembrane region" description="Helical" evidence="10">
    <location>
        <begin position="66"/>
        <end position="85"/>
    </location>
</feature>
<name>A0A132PV25_9MYCO</name>
<evidence type="ECO:0000256" key="1">
    <source>
        <dbReference type="ARBA" id="ARBA00004651"/>
    </source>
</evidence>
<feature type="binding site" evidence="9">
    <location>
        <begin position="1040"/>
        <end position="1047"/>
    </location>
    <ligand>
        <name>ATP</name>
        <dbReference type="ChEBI" id="CHEBI:30616"/>
    </ligand>
</feature>
<keyword evidence="7 10" id="KW-1133">Transmembrane helix</keyword>
<gene>
    <name evidence="12" type="ORF">AFM11_00890</name>
</gene>
<dbReference type="SUPFAM" id="SSF52540">
    <property type="entry name" value="P-loop containing nucleoside triphosphate hydrolases"/>
    <property type="match status" value="3"/>
</dbReference>
<dbReference type="InterPro" id="IPR023836">
    <property type="entry name" value="EccCa-like_Actinobacteria"/>
</dbReference>
<keyword evidence="2" id="KW-1003">Cell membrane</keyword>
<dbReference type="STRING" id="59750.AWC31_33925"/>
<sequence length="1243" mass="132755">MEHPVALQTSGGPPAELVIDAPPPVPKAAPVNPVARLLPVVLVIAMVGMMAVYFGSGAAAARGLAFMFFPVMMVMSVLGTLVYSLRGNGRAAELTRDRSEYLRYLDGLDSVAAATAQSQWETLHGEHPAPATLWLLVGTDRMWVRAPDDPGFGDVRIGIGVRPLLTRLVAPAAGPAEDRDPVTAAALHDLVRNRSVVADVPVTVNICSRAHLAVGGPSDDAGALVRAMLCQLAVAHSPRHLRIAAVVGPSAAEQWDWLKWLPHHWHPRDPAGQRPLRYQTVAQAVDDDAAMHVVVIADGVASEPSMSKPGVTVLTIGCASDTSPDLAVGPDKVSFGDALAQADRLTVEQALTCARRLARYRGAKSPTAERSTWLRLIGLGHPARFDPVTCWRTPDAQNLLRVPIGLAGNNAPVHLDLKEAAQNGMGPHGLCVGATGSGKSEFLKTLVLGLAVTHPPEALNLVLVDFKGGATFLGLESVPHVSALITNLADEAPLVARMADALAGELNRRQELLRAAGNLADIADYRHKRPDLPALPALLIVVDEFSELLHQHPDFADLFVAIGRLGRSLGMHLLLASQRLDEGRLRGLESHLSYRVCLKTFSPNESRAVLGVPDAYQLPNAPGAAYLKTPSGELARFQTAFVSGGYDAVPPAVAAPQRVRPFVARCVVPDRQAARKPRTTVLDAVLAKLVGHGTPAHRVWLPPLPDAVPLSDVLMPARQHLTVAIGLVDRPFEQRRDRLVVRLDGAAGNVAIVGGPQSGKSTAAKTLALALAATQHPSDVQLYGFDFGGGALSALRALPHVGAIAGRHDVDLVRRTVTELEGLVRRREKRFASLGIDSMAEYRKRRDEGSCDDPFGDVFLIVDGWSTLRGEFEHLEPLITVLAVRGLSFGVHVVASASRWAEFRPALKDQLGTRIELRLGDPAESEMDRKRARELGPCPPGRGLTSDGRELLIALPRLDGTPSDHGIGAALARTGDTLRSEHRGARAPEIRLLPALVEHHTLRPPAGMLPATQVVLGLGELELSPVVLDFAEQPDLLILGDTGCGKSTALRTMCRALVDVNDPEAVRLLIVDFRRTLLGVIESEHLAGYAISAGALETALSEVTVTLRARMPGPDVDQRALRDRSWWAGPELYIVIDDYDLVAGSGTNPLALLLEFLPQARDIGLHLIVARRSGGAARAMFDPVLGRLRELGCMGLLMSASPEEGVLLGSVRPAPLPPGRGTLITRAAADQLIQVAVIPEDGK</sequence>
<dbReference type="GO" id="GO:0005886">
    <property type="term" value="C:plasma membrane"/>
    <property type="evidence" value="ECO:0007669"/>
    <property type="project" value="UniProtKB-SubCell"/>
</dbReference>
<dbReference type="InterPro" id="IPR003593">
    <property type="entry name" value="AAA+_ATPase"/>
</dbReference>
<evidence type="ECO:0000259" key="11">
    <source>
        <dbReference type="PROSITE" id="PS50901"/>
    </source>
</evidence>
<comment type="caution">
    <text evidence="12">The sequence shown here is derived from an EMBL/GenBank/DDBJ whole genome shotgun (WGS) entry which is preliminary data.</text>
</comment>
<feature type="binding site" evidence="9">
    <location>
        <begin position="433"/>
        <end position="440"/>
    </location>
    <ligand>
        <name>ATP</name>
        <dbReference type="ChEBI" id="CHEBI:30616"/>
    </ligand>
</feature>
<dbReference type="Gene3D" id="3.40.50.300">
    <property type="entry name" value="P-loop containing nucleotide triphosphate hydrolases"/>
    <property type="match status" value="4"/>
</dbReference>
<dbReference type="PROSITE" id="PS50901">
    <property type="entry name" value="FTSK"/>
    <property type="match status" value="3"/>
</dbReference>
<protein>
    <submittedName>
        <fullName evidence="12">Secretion protein EccC</fullName>
    </submittedName>
</protein>
<dbReference type="InterPro" id="IPR023837">
    <property type="entry name" value="EccCb-like_Actinobacteria"/>
</dbReference>
<dbReference type="GO" id="GO:0003677">
    <property type="term" value="F:DNA binding"/>
    <property type="evidence" value="ECO:0007669"/>
    <property type="project" value="InterPro"/>
</dbReference>
<evidence type="ECO:0000256" key="8">
    <source>
        <dbReference type="ARBA" id="ARBA00023136"/>
    </source>
</evidence>
<reference evidence="12 13" key="1">
    <citation type="submission" date="2015-07" db="EMBL/GenBank/DDBJ databases">
        <title>A draft genome sequence of Mycobacterium wolinskyi.</title>
        <authorList>
            <person name="de Man T.J."/>
            <person name="Perry K.A."/>
            <person name="Coulliette A.D."/>
            <person name="Jensen B."/>
            <person name="Toney N.C."/>
            <person name="Limbago B.M."/>
            <person name="Noble-Wang J."/>
        </authorList>
    </citation>
    <scope>NUCLEOTIDE SEQUENCE [LARGE SCALE GENOMIC DNA]</scope>
    <source>
        <strain evidence="12 13">CDC_01</strain>
    </source>
</reference>
<dbReference type="EMBL" id="LGTW01000001">
    <property type="protein sequence ID" value="KWX25882.1"/>
    <property type="molecule type" value="Genomic_DNA"/>
</dbReference>
<dbReference type="InterPro" id="IPR027417">
    <property type="entry name" value="P-loop_NTPase"/>
</dbReference>
<keyword evidence="5 9" id="KW-0547">Nucleotide-binding</keyword>
<evidence type="ECO:0000313" key="13">
    <source>
        <dbReference type="Proteomes" id="UP000070612"/>
    </source>
</evidence>
<evidence type="ECO:0000256" key="4">
    <source>
        <dbReference type="ARBA" id="ARBA00022737"/>
    </source>
</evidence>
<keyword evidence="4" id="KW-0677">Repeat</keyword>
<keyword evidence="3 10" id="KW-0812">Transmembrane</keyword>
<evidence type="ECO:0000256" key="9">
    <source>
        <dbReference type="PROSITE-ProRule" id="PRU00289"/>
    </source>
</evidence>
<evidence type="ECO:0000256" key="2">
    <source>
        <dbReference type="ARBA" id="ARBA00022475"/>
    </source>
</evidence>
<dbReference type="CDD" id="cd01127">
    <property type="entry name" value="TrwB_TraG_TraD_VirD4"/>
    <property type="match status" value="1"/>
</dbReference>
<dbReference type="PANTHER" id="PTHR22683:SF1">
    <property type="entry name" value="TYPE VII SECRETION SYSTEM PROTEIN ESSC"/>
    <property type="match status" value="1"/>
</dbReference>
<feature type="transmembrane region" description="Helical" evidence="10">
    <location>
        <begin position="34"/>
        <end position="54"/>
    </location>
</feature>
<dbReference type="RefSeq" id="WP_067842474.1">
    <property type="nucleotide sequence ID" value="NZ_LGTW01000001.1"/>
</dbReference>
<keyword evidence="6 9" id="KW-0067">ATP-binding</keyword>
<comment type="subcellular location">
    <subcellularLocation>
        <location evidence="1">Cell membrane</location>
        <topology evidence="1">Multi-pass membrane protein</topology>
    </subcellularLocation>
</comment>
<keyword evidence="8 10" id="KW-0472">Membrane</keyword>
<dbReference type="NCBIfam" id="TIGR03924">
    <property type="entry name" value="T7SS_EccC_a"/>
    <property type="match status" value="1"/>
</dbReference>
<dbReference type="NCBIfam" id="TIGR03925">
    <property type="entry name" value="T7SS_EccC_b"/>
    <property type="match status" value="1"/>
</dbReference>
<dbReference type="SMART" id="SM00382">
    <property type="entry name" value="AAA"/>
    <property type="match status" value="3"/>
</dbReference>
<evidence type="ECO:0000313" key="12">
    <source>
        <dbReference type="EMBL" id="KWX25882.1"/>
    </source>
</evidence>
<evidence type="ECO:0000256" key="3">
    <source>
        <dbReference type="ARBA" id="ARBA00022692"/>
    </source>
</evidence>
<feature type="binding site" evidence="9">
    <location>
        <begin position="754"/>
        <end position="761"/>
    </location>
    <ligand>
        <name>ATP</name>
        <dbReference type="ChEBI" id="CHEBI:30616"/>
    </ligand>
</feature>
<evidence type="ECO:0000256" key="7">
    <source>
        <dbReference type="ARBA" id="ARBA00022989"/>
    </source>
</evidence>
<evidence type="ECO:0000256" key="6">
    <source>
        <dbReference type="ARBA" id="ARBA00022840"/>
    </source>
</evidence>
<dbReference type="InterPro" id="IPR002543">
    <property type="entry name" value="FtsK_dom"/>
</dbReference>